<dbReference type="SMART" id="SM00758">
    <property type="entry name" value="PA14"/>
    <property type="match status" value="1"/>
</dbReference>
<dbReference type="OrthoDB" id="5971499at2759"/>
<keyword evidence="4" id="KW-0812">Transmembrane</keyword>
<dbReference type="GO" id="GO:0033842">
    <property type="term" value="F:N-acetyl-beta-glucosaminyl-derivative 4-beta-N-acetylgalactosaminyltransferase activity"/>
    <property type="evidence" value="ECO:0007669"/>
    <property type="project" value="UniProtKB-EC"/>
</dbReference>
<feature type="domain" description="PA14" evidence="12">
    <location>
        <begin position="61"/>
        <end position="222"/>
    </location>
</feature>
<dbReference type="InterPro" id="IPR029044">
    <property type="entry name" value="Nucleotide-diphossugar_trans"/>
</dbReference>
<comment type="subcellular location">
    <subcellularLocation>
        <location evidence="1 10">Golgi apparatus</location>
        <location evidence="1 10">Golgi stack membrane</location>
        <topology evidence="1 10">Single-pass type II membrane protein</topology>
    </subcellularLocation>
</comment>
<dbReference type="GO" id="GO:0032580">
    <property type="term" value="C:Golgi cisterna membrane"/>
    <property type="evidence" value="ECO:0007669"/>
    <property type="project" value="UniProtKB-SubCell"/>
</dbReference>
<feature type="non-terminal residue" evidence="13">
    <location>
        <position position="942"/>
    </location>
</feature>
<evidence type="ECO:0000256" key="4">
    <source>
        <dbReference type="ARBA" id="ARBA00022692"/>
    </source>
</evidence>
<protein>
    <recommendedName>
        <fullName evidence="10">Beta-1,4-N-acetylgalactosaminyltransferase</fullName>
        <ecNumber evidence="10">2.4.1.244</ecNumber>
    </recommendedName>
</protein>
<evidence type="ECO:0000256" key="6">
    <source>
        <dbReference type="ARBA" id="ARBA00022989"/>
    </source>
</evidence>
<evidence type="ECO:0000259" key="12">
    <source>
        <dbReference type="PROSITE" id="PS51820"/>
    </source>
</evidence>
<dbReference type="PANTHER" id="PTHR12369">
    <property type="entry name" value="CHONDROITIN SYNTHASE"/>
    <property type="match status" value="1"/>
</dbReference>
<feature type="region of interest" description="Disordered" evidence="11">
    <location>
        <begin position="478"/>
        <end position="515"/>
    </location>
</feature>
<dbReference type="InterPro" id="IPR037524">
    <property type="entry name" value="PA14/GLEYA"/>
</dbReference>
<dbReference type="InterPro" id="IPR051227">
    <property type="entry name" value="CS_glycosyltransferase"/>
</dbReference>
<comment type="function">
    <text evidence="10">Transfers N-acetylgalactosamine (GalNAc) from UDP-GalNAc to N-acetylglucosamine-beta-benzyl with a beta-1,4-linkage to form N,N'-diacetyllactosediamine, GalNAc-beta-1,4-GlcNAc structures in N-linked glycans and probably O-linked glycans.</text>
</comment>
<evidence type="ECO:0000313" key="14">
    <source>
        <dbReference type="Proteomes" id="UP000558164"/>
    </source>
</evidence>
<dbReference type="Pfam" id="PF05679">
    <property type="entry name" value="CHGN"/>
    <property type="match status" value="1"/>
</dbReference>
<dbReference type="SUPFAM" id="SSF53448">
    <property type="entry name" value="Nucleotide-diphospho-sugar transferases"/>
    <property type="match status" value="1"/>
</dbReference>
<proteinExistence type="inferred from homology"/>
<keyword evidence="5 10" id="KW-0735">Signal-anchor</keyword>
<comment type="similarity">
    <text evidence="2 10">Belongs to the chondroitin N-acetylgalactosaminyltransferase family.</text>
</comment>
<dbReference type="Pfam" id="PF07691">
    <property type="entry name" value="PA14"/>
    <property type="match status" value="1"/>
</dbReference>
<dbReference type="Proteomes" id="UP000558164">
    <property type="component" value="Unassembled WGS sequence"/>
</dbReference>
<keyword evidence="7 10" id="KW-0333">Golgi apparatus</keyword>
<dbReference type="PANTHER" id="PTHR12369:SF15">
    <property type="entry name" value="BETA-1,4-N-ACETYLGALACTOSAMINYLTRANSFERASE 3"/>
    <property type="match status" value="1"/>
</dbReference>
<evidence type="ECO:0000256" key="11">
    <source>
        <dbReference type="SAM" id="MobiDB-lite"/>
    </source>
</evidence>
<keyword evidence="8" id="KW-0472">Membrane</keyword>
<comment type="caution">
    <text evidence="13">The sequence shown here is derived from an EMBL/GenBank/DDBJ whole genome shotgun (WGS) entry which is preliminary data.</text>
</comment>
<dbReference type="EMBL" id="VXAX01004873">
    <property type="protein sequence ID" value="NXL77235.1"/>
    <property type="molecule type" value="Genomic_DNA"/>
</dbReference>
<evidence type="ECO:0000256" key="5">
    <source>
        <dbReference type="ARBA" id="ARBA00022968"/>
    </source>
</evidence>
<dbReference type="EC" id="2.4.1.244" evidence="10"/>
<reference evidence="13 14" key="1">
    <citation type="submission" date="2019-09" db="EMBL/GenBank/DDBJ databases">
        <title>Bird 10,000 Genomes (B10K) Project - Family phase.</title>
        <authorList>
            <person name="Zhang G."/>
        </authorList>
    </citation>
    <scope>NUCLEOTIDE SEQUENCE [LARGE SCALE GENOMIC DNA]</scope>
    <source>
        <strain evidence="13">B10K-DU-001-35</strain>
        <tissue evidence="13">Muscle</tissue>
    </source>
</reference>
<dbReference type="PROSITE" id="PS51820">
    <property type="entry name" value="PA14"/>
    <property type="match status" value="1"/>
</dbReference>
<keyword evidence="14" id="KW-1185">Reference proteome</keyword>
<keyword evidence="3 10" id="KW-0808">Transferase</keyword>
<evidence type="ECO:0000256" key="8">
    <source>
        <dbReference type="ARBA" id="ARBA00023136"/>
    </source>
</evidence>
<evidence type="ECO:0000256" key="1">
    <source>
        <dbReference type="ARBA" id="ARBA00004447"/>
    </source>
</evidence>
<evidence type="ECO:0000313" key="13">
    <source>
        <dbReference type="EMBL" id="NXL77235.1"/>
    </source>
</evidence>
<organism evidence="13 14">
    <name type="scientific">Leptocoma aspasia</name>
    <dbReference type="NCBI Taxonomy" id="2585812"/>
    <lineage>
        <taxon>Eukaryota</taxon>
        <taxon>Metazoa</taxon>
        <taxon>Chordata</taxon>
        <taxon>Craniata</taxon>
        <taxon>Vertebrata</taxon>
        <taxon>Euteleostomi</taxon>
        <taxon>Archelosauria</taxon>
        <taxon>Archosauria</taxon>
        <taxon>Dinosauria</taxon>
        <taxon>Saurischia</taxon>
        <taxon>Theropoda</taxon>
        <taxon>Coelurosauria</taxon>
        <taxon>Aves</taxon>
        <taxon>Neognathae</taxon>
        <taxon>Neoaves</taxon>
        <taxon>Telluraves</taxon>
        <taxon>Australaves</taxon>
        <taxon>Passeriformes</taxon>
        <taxon>Passeroidea</taxon>
        <taxon>Nectariniidae</taxon>
        <taxon>Leptocoma</taxon>
    </lineage>
</organism>
<feature type="region of interest" description="Disordered" evidence="11">
    <location>
        <begin position="358"/>
        <end position="414"/>
    </location>
</feature>
<feature type="compositionally biased region" description="Basic and acidic residues" evidence="11">
    <location>
        <begin position="358"/>
        <end position="367"/>
    </location>
</feature>
<name>A0A7L0VDX3_9PASE</name>
<evidence type="ECO:0000256" key="9">
    <source>
        <dbReference type="ARBA" id="ARBA00052364"/>
    </source>
</evidence>
<gene>
    <name evidence="13" type="primary">B4galnt3</name>
    <name evidence="13" type="ORF">LEPASP_R02850</name>
</gene>
<feature type="non-terminal residue" evidence="13">
    <location>
        <position position="1"/>
    </location>
</feature>
<feature type="region of interest" description="Disordered" evidence="11">
    <location>
        <begin position="534"/>
        <end position="570"/>
    </location>
</feature>
<evidence type="ECO:0000256" key="3">
    <source>
        <dbReference type="ARBA" id="ARBA00022679"/>
    </source>
</evidence>
<dbReference type="AlphaFoldDB" id="A0A7L0VDX3"/>
<dbReference type="InterPro" id="IPR008428">
    <property type="entry name" value="Chond_GalNAc"/>
</dbReference>
<dbReference type="FunFam" id="3.90.550.10:FF:000063">
    <property type="entry name" value="Beta-1,4-N-acetylgalactosaminyltransferase"/>
    <property type="match status" value="1"/>
</dbReference>
<evidence type="ECO:0000256" key="2">
    <source>
        <dbReference type="ARBA" id="ARBA00009239"/>
    </source>
</evidence>
<evidence type="ECO:0000256" key="7">
    <source>
        <dbReference type="ARBA" id="ARBA00023034"/>
    </source>
</evidence>
<dbReference type="Gene3D" id="3.90.550.10">
    <property type="entry name" value="Spore Coat Polysaccharide Biosynthesis Protein SpsA, Chain A"/>
    <property type="match status" value="1"/>
</dbReference>
<keyword evidence="6" id="KW-1133">Transmembrane helix</keyword>
<dbReference type="InterPro" id="IPR011658">
    <property type="entry name" value="PA14_dom"/>
</dbReference>
<feature type="compositionally biased region" description="Acidic residues" evidence="11">
    <location>
        <begin position="555"/>
        <end position="570"/>
    </location>
</feature>
<comment type="catalytic activity">
    <reaction evidence="9 10">
        <text>an N-acetyl-beta-D-glucosaminyl derivative + UDP-N-acetyl-alpha-D-galactosamine = an N-acetyl-beta-D-galactosaminyl-(1-&gt;4)-N-acetyl-beta-D-glucosaminyl derivative + UDP + H(+)</text>
        <dbReference type="Rhea" id="RHEA:20493"/>
        <dbReference type="ChEBI" id="CHEBI:15378"/>
        <dbReference type="ChEBI" id="CHEBI:58223"/>
        <dbReference type="ChEBI" id="CHEBI:61631"/>
        <dbReference type="ChEBI" id="CHEBI:67138"/>
        <dbReference type="ChEBI" id="CHEBI:138027"/>
        <dbReference type="EC" id="2.4.1.244"/>
    </reaction>
</comment>
<accession>A0A7L0VDX3</accession>
<sequence>GYESWRELAKVLSDPSVPGGDTSLQLDSAQKLGHQIQELQIDGRNKSNYAAVDNPVPWMPEFQGQANLHVFEDWCGSSIEQLRRNLHFPLFPHTRTTLKKLAVSPKWTNYGLRIFGYLHPFTDGEFQFAIAADDNAEFWLSPDEKPSGLQLLASVGKTGKEWTAPGEFGKFHSQKSNMVRLSAEGRYYFEVLHKQDDRGTDHVEVAWRLNDPEAKFKVIDAQYISLFANEMLLKMDEVGHIPQTLATRRSQAADSRAHPADMLKPDPRDTLYKVPLLSKSRVQRALPDCPYKPSYLVNGFPLQRYQGLQFVHLSFVYPNDYSRLSHMEKDNKCFYQENPYYLERFGFYKYMKMDQPEKSLDSGEKTEQPGSQEGNLDDLQYEEKDVESTSAPEHTGTGRAGPAGKAPMLGSDNIHDDYSLRERRQLLSVVGDRAGEEMRRRRMKMSGIKSAMLASTNQSLSLTGLEGSPVTKRPRLKAGIKDNSRSPPQHARGIQGTAPVRRTNPPSRTQPGLPPWLSQVQAYVAEQKVANNGGVGQGEAQVASPLKGKSGRAAEEEEVDGEPEEEDEEDFDYVPVFDQAVNWEQTFSMSNLDFHLLRTDWIDLKCNTSGNLLLREREALEVTRAFLMKLNQRSKGRFQLQRIVNVEKRQDQLRGSRFLLELELLELREQGGRRVRLSEYIFARGWQGSGHQDEERRMRSLAWGRRRHLMAAASQPELCWPQGFSWNHRAMVHFVVPVKNQARWVLQFISDMEELFRVTKDPYFSVIITDYSSDDMDVEKALKRSTLHSYQYLKLTGNFERSAGLQAGIDLITDPHSIVFLCDLHIHFPAGVIDSIRKHCVEGKMAFAPMVMRLHCGMSPQWPDGYWEVNGFGLLGIYKSDLDKIGGMNTKEFRDRWGGEDWELLDRILQAGLEVERLSLRNFFHWFHSKRGMWNRRQLKTV</sequence>
<evidence type="ECO:0000256" key="10">
    <source>
        <dbReference type="RuleBase" id="RU364016"/>
    </source>
</evidence>